<dbReference type="Proteomes" id="UP000801428">
    <property type="component" value="Unassembled WGS sequence"/>
</dbReference>
<comment type="caution">
    <text evidence="1">The sequence shown here is derived from an EMBL/GenBank/DDBJ whole genome shotgun (WGS) entry which is preliminary data.</text>
</comment>
<dbReference type="AlphaFoldDB" id="A0A9P4TB42"/>
<keyword evidence="2" id="KW-1185">Reference proteome</keyword>
<dbReference type="EMBL" id="SWKU01000018">
    <property type="protein sequence ID" value="KAF2999013.1"/>
    <property type="molecule type" value="Genomic_DNA"/>
</dbReference>
<evidence type="ECO:0000313" key="1">
    <source>
        <dbReference type="EMBL" id="KAF2999013.1"/>
    </source>
</evidence>
<protein>
    <submittedName>
        <fullName evidence="1">Uncharacterized protein</fullName>
    </submittedName>
</protein>
<gene>
    <name evidence="1" type="ORF">E8E13_008061</name>
</gene>
<organism evidence="1 2">
    <name type="scientific">Curvularia kusanoi</name>
    <name type="common">Cochliobolus kusanoi</name>
    <dbReference type="NCBI Taxonomy" id="90978"/>
    <lineage>
        <taxon>Eukaryota</taxon>
        <taxon>Fungi</taxon>
        <taxon>Dikarya</taxon>
        <taxon>Ascomycota</taxon>
        <taxon>Pezizomycotina</taxon>
        <taxon>Dothideomycetes</taxon>
        <taxon>Pleosporomycetidae</taxon>
        <taxon>Pleosporales</taxon>
        <taxon>Pleosporineae</taxon>
        <taxon>Pleosporaceae</taxon>
        <taxon>Curvularia</taxon>
    </lineage>
</organism>
<dbReference type="OrthoDB" id="3799588at2759"/>
<sequence length="207" mass="23228">MSTTQPFRFLDLPAELRLMVYERLPVSPITVVYKVPTADDEYLLFTSMKFQTALPSRLRGLPNPLPKMSCTSPEMHARRPTHPHASTLHTTDLAPRELALRKMLGLYSNSETFKKAREMKALSDFCVDAMEHLSTTGCKLRLELYCPNFRDADVAALRNRLDGGNYYPRMSYRVLEKRPRALGLKGASIAGGVVYGEDVSGQLTSGE</sequence>
<reference evidence="1" key="1">
    <citation type="submission" date="2019-04" db="EMBL/GenBank/DDBJ databases">
        <title>Sequencing of skin fungus with MAO and IRED activity.</title>
        <authorList>
            <person name="Marsaioli A.J."/>
            <person name="Bonatto J.M.C."/>
            <person name="Reis Junior O."/>
        </authorList>
    </citation>
    <scope>NUCLEOTIDE SEQUENCE</scope>
    <source>
        <strain evidence="1">30M1</strain>
    </source>
</reference>
<name>A0A9P4TB42_CURKU</name>
<accession>A0A9P4TB42</accession>
<proteinExistence type="predicted"/>
<evidence type="ECO:0000313" key="2">
    <source>
        <dbReference type="Proteomes" id="UP000801428"/>
    </source>
</evidence>